<dbReference type="AlphaFoldDB" id="A0A2W1JN24"/>
<keyword evidence="3" id="KW-1185">Reference proteome</keyword>
<feature type="domain" description="DUF1400" evidence="1">
    <location>
        <begin position="44"/>
        <end position="168"/>
    </location>
</feature>
<dbReference type="EMBL" id="PQWO01000011">
    <property type="protein sequence ID" value="PZD72302.1"/>
    <property type="molecule type" value="Genomic_DNA"/>
</dbReference>
<organism evidence="2 3">
    <name type="scientific">Acaryochloris thomasi RCC1774</name>
    <dbReference type="NCBI Taxonomy" id="1764569"/>
    <lineage>
        <taxon>Bacteria</taxon>
        <taxon>Bacillati</taxon>
        <taxon>Cyanobacteriota</taxon>
        <taxon>Cyanophyceae</taxon>
        <taxon>Acaryochloridales</taxon>
        <taxon>Acaryochloridaceae</taxon>
        <taxon>Acaryochloris</taxon>
        <taxon>Acaryochloris thomasi</taxon>
    </lineage>
</organism>
<sequence length="214" mass="23921">MNLRFPLVQLFPHQLVGSQRTRTLLYGLSVGIAALGFAMKPTLAADSVRLNYGPLSRSIPVSDLREFAETGKASRKLRKYMKVSKQDPDKVQETLTNPIAMNPVQLDRLLNSTPGDLLLKEVGDVIHTPSDRSNQQALRSALILDASDDQQITLIDTIENYPTPEVEVEGGRLVKVIRRFNQVKAYGEDAQKILGQDSQPLLENLLRRIDSFLK</sequence>
<dbReference type="Proteomes" id="UP000248857">
    <property type="component" value="Unassembled WGS sequence"/>
</dbReference>
<dbReference type="InterPro" id="IPR010802">
    <property type="entry name" value="DUF1400"/>
</dbReference>
<evidence type="ECO:0000259" key="1">
    <source>
        <dbReference type="Pfam" id="PF07176"/>
    </source>
</evidence>
<gene>
    <name evidence="2" type="ORF">C1752_03889</name>
</gene>
<evidence type="ECO:0000313" key="2">
    <source>
        <dbReference type="EMBL" id="PZD72302.1"/>
    </source>
</evidence>
<proteinExistence type="predicted"/>
<name>A0A2W1JN24_9CYAN</name>
<evidence type="ECO:0000313" key="3">
    <source>
        <dbReference type="Proteomes" id="UP000248857"/>
    </source>
</evidence>
<protein>
    <recommendedName>
        <fullName evidence="1">DUF1400 domain-containing protein</fullName>
    </recommendedName>
</protein>
<accession>A0A2W1JN24</accession>
<dbReference type="Pfam" id="PF07176">
    <property type="entry name" value="DUF1400"/>
    <property type="match status" value="1"/>
</dbReference>
<comment type="caution">
    <text evidence="2">The sequence shown here is derived from an EMBL/GenBank/DDBJ whole genome shotgun (WGS) entry which is preliminary data.</text>
</comment>
<reference evidence="2 3" key="1">
    <citation type="journal article" date="2018" name="Sci. Rep.">
        <title>A novel species of the marine cyanobacterium Acaryochloris with a unique pigment content and lifestyle.</title>
        <authorList>
            <person name="Partensky F."/>
            <person name="Six C."/>
            <person name="Ratin M."/>
            <person name="Garczarek L."/>
            <person name="Vaulot D."/>
            <person name="Probert I."/>
            <person name="Calteau A."/>
            <person name="Gourvil P."/>
            <person name="Marie D."/>
            <person name="Grebert T."/>
            <person name="Bouchier C."/>
            <person name="Le Panse S."/>
            <person name="Gachenot M."/>
            <person name="Rodriguez F."/>
            <person name="Garrido J.L."/>
        </authorList>
    </citation>
    <scope>NUCLEOTIDE SEQUENCE [LARGE SCALE GENOMIC DNA]</scope>
    <source>
        <strain evidence="2 3">RCC1774</strain>
    </source>
</reference>